<reference evidence="1 2" key="1">
    <citation type="journal article" date="2019" name="PLoS Negl. Trop. Dis.">
        <title>Revisiting the worldwide diversity of Leptospira species in the environment.</title>
        <authorList>
            <person name="Vincent A.T."/>
            <person name="Schiettekatte O."/>
            <person name="Bourhy P."/>
            <person name="Veyrier F.J."/>
            <person name="Picardeau M."/>
        </authorList>
    </citation>
    <scope>NUCLEOTIDE SEQUENCE [LARGE SCALE GENOMIC DNA]</scope>
    <source>
        <strain evidence="1 2">SSW18</strain>
    </source>
</reference>
<dbReference type="AlphaFoldDB" id="A0A5R2AZ56"/>
<evidence type="ECO:0000313" key="1">
    <source>
        <dbReference type="EMBL" id="TGK05167.1"/>
    </source>
</evidence>
<comment type="caution">
    <text evidence="1">The sequence shown here is derived from an EMBL/GenBank/DDBJ whole genome shotgun (WGS) entry which is preliminary data.</text>
</comment>
<proteinExistence type="predicted"/>
<organism evidence="1 2">
    <name type="scientific">Leptospira langatensis</name>
    <dbReference type="NCBI Taxonomy" id="2484983"/>
    <lineage>
        <taxon>Bacteria</taxon>
        <taxon>Pseudomonadati</taxon>
        <taxon>Spirochaetota</taxon>
        <taxon>Spirochaetia</taxon>
        <taxon>Leptospirales</taxon>
        <taxon>Leptospiraceae</taxon>
        <taxon>Leptospira</taxon>
    </lineage>
</organism>
<dbReference type="Proteomes" id="UP000297946">
    <property type="component" value="Unassembled WGS sequence"/>
</dbReference>
<protein>
    <submittedName>
        <fullName evidence="1">Uncharacterized protein</fullName>
    </submittedName>
</protein>
<sequence length="75" mass="8508">MASLSREPITERAFAYGDVTQRLSHFLAAREPGSFELRLRFGRFATAYALCGSLTRVVLRNPSEHRNKMLSGFMN</sequence>
<accession>A0A5R2AZ56</accession>
<name>A0A5R2AZ56_9LEPT</name>
<gene>
    <name evidence="1" type="ORF">EHO57_00350</name>
</gene>
<evidence type="ECO:0000313" key="2">
    <source>
        <dbReference type="Proteomes" id="UP000297946"/>
    </source>
</evidence>
<dbReference type="EMBL" id="RQER01000001">
    <property type="protein sequence ID" value="TGK05167.1"/>
    <property type="molecule type" value="Genomic_DNA"/>
</dbReference>